<feature type="non-terminal residue" evidence="2">
    <location>
        <position position="30"/>
    </location>
</feature>
<feature type="region of interest" description="Disordered" evidence="1">
    <location>
        <begin position="1"/>
        <end position="30"/>
    </location>
</feature>
<name>X0X5Y7_9ZZZZ</name>
<reference evidence="2" key="1">
    <citation type="journal article" date="2014" name="Front. Microbiol.">
        <title>High frequency of phylogenetically diverse reductive dehalogenase-homologous genes in deep subseafloor sedimentary metagenomes.</title>
        <authorList>
            <person name="Kawai M."/>
            <person name="Futagami T."/>
            <person name="Toyoda A."/>
            <person name="Takaki Y."/>
            <person name="Nishi S."/>
            <person name="Hori S."/>
            <person name="Arai W."/>
            <person name="Tsubouchi T."/>
            <person name="Morono Y."/>
            <person name="Uchiyama I."/>
            <person name="Ito T."/>
            <person name="Fujiyama A."/>
            <person name="Inagaki F."/>
            <person name="Takami H."/>
        </authorList>
    </citation>
    <scope>NUCLEOTIDE SEQUENCE</scope>
    <source>
        <strain evidence="2">Expedition CK06-06</strain>
    </source>
</reference>
<feature type="compositionally biased region" description="Polar residues" evidence="1">
    <location>
        <begin position="12"/>
        <end position="30"/>
    </location>
</feature>
<dbReference type="AlphaFoldDB" id="X0X5Y7"/>
<sequence length="30" mass="3203">MPISLFSLATPGLSQGENSDAESPQNAERR</sequence>
<comment type="caution">
    <text evidence="2">The sequence shown here is derived from an EMBL/GenBank/DDBJ whole genome shotgun (WGS) entry which is preliminary data.</text>
</comment>
<evidence type="ECO:0000313" key="2">
    <source>
        <dbReference type="EMBL" id="GAG38629.1"/>
    </source>
</evidence>
<gene>
    <name evidence="2" type="ORF">S01H1_74657</name>
</gene>
<accession>X0X5Y7</accession>
<proteinExistence type="predicted"/>
<organism evidence="2">
    <name type="scientific">marine sediment metagenome</name>
    <dbReference type="NCBI Taxonomy" id="412755"/>
    <lineage>
        <taxon>unclassified sequences</taxon>
        <taxon>metagenomes</taxon>
        <taxon>ecological metagenomes</taxon>
    </lineage>
</organism>
<protein>
    <submittedName>
        <fullName evidence="2">Uncharacterized protein</fullName>
    </submittedName>
</protein>
<evidence type="ECO:0000256" key="1">
    <source>
        <dbReference type="SAM" id="MobiDB-lite"/>
    </source>
</evidence>
<dbReference type="EMBL" id="BARS01049960">
    <property type="protein sequence ID" value="GAG38629.1"/>
    <property type="molecule type" value="Genomic_DNA"/>
</dbReference>